<comment type="caution">
    <text evidence="1">The sequence shown here is derived from an EMBL/GenBank/DDBJ whole genome shotgun (WGS) entry which is preliminary data.</text>
</comment>
<sequence>NYGFAVHHRNFVIFACTPIRPSPRLKKRYHYVCVSSEVLPKMHEEINYEGTKLKCDIYHTTDNSGTWCNCPFLFCTGSQDCSNLGGLMCGIKNKNYDYMNIKDGDCKCKYLG</sequence>
<dbReference type="EMBL" id="RCHS01000646">
    <property type="protein sequence ID" value="RMX57498.1"/>
    <property type="molecule type" value="Genomic_DNA"/>
</dbReference>
<evidence type="ECO:0000313" key="2">
    <source>
        <dbReference type="Proteomes" id="UP000275408"/>
    </source>
</evidence>
<dbReference type="Proteomes" id="UP000275408">
    <property type="component" value="Unassembled WGS sequence"/>
</dbReference>
<keyword evidence="2" id="KW-1185">Reference proteome</keyword>
<feature type="non-terminal residue" evidence="1">
    <location>
        <position position="1"/>
    </location>
</feature>
<feature type="non-terminal residue" evidence="1">
    <location>
        <position position="112"/>
    </location>
</feature>
<evidence type="ECO:0000313" key="1">
    <source>
        <dbReference type="EMBL" id="RMX57498.1"/>
    </source>
</evidence>
<proteinExistence type="predicted"/>
<dbReference type="AlphaFoldDB" id="A0A3M6UVZ0"/>
<protein>
    <submittedName>
        <fullName evidence="1">Uncharacterized protein</fullName>
    </submittedName>
</protein>
<name>A0A3M6UVZ0_POCDA</name>
<organism evidence="1 2">
    <name type="scientific">Pocillopora damicornis</name>
    <name type="common">Cauliflower coral</name>
    <name type="synonym">Millepora damicornis</name>
    <dbReference type="NCBI Taxonomy" id="46731"/>
    <lineage>
        <taxon>Eukaryota</taxon>
        <taxon>Metazoa</taxon>
        <taxon>Cnidaria</taxon>
        <taxon>Anthozoa</taxon>
        <taxon>Hexacorallia</taxon>
        <taxon>Scleractinia</taxon>
        <taxon>Astrocoeniina</taxon>
        <taxon>Pocilloporidae</taxon>
        <taxon>Pocillopora</taxon>
    </lineage>
</organism>
<reference evidence="1 2" key="1">
    <citation type="journal article" date="2018" name="Sci. Rep.">
        <title>Comparative analysis of the Pocillopora damicornis genome highlights role of immune system in coral evolution.</title>
        <authorList>
            <person name="Cunning R."/>
            <person name="Bay R.A."/>
            <person name="Gillette P."/>
            <person name="Baker A.C."/>
            <person name="Traylor-Knowles N."/>
        </authorList>
    </citation>
    <scope>NUCLEOTIDE SEQUENCE [LARGE SCALE GENOMIC DNA]</scope>
    <source>
        <strain evidence="1">RSMAS</strain>
        <tissue evidence="1">Whole animal</tissue>
    </source>
</reference>
<gene>
    <name evidence="1" type="ORF">pdam_00005774</name>
</gene>
<accession>A0A3M6UVZ0</accession>